<dbReference type="InterPro" id="IPR012967">
    <property type="entry name" value="COMT_dimerisation"/>
</dbReference>
<feature type="domain" description="O-methyltransferase dimerisation" evidence="2">
    <location>
        <begin position="54"/>
        <end position="129"/>
    </location>
</feature>
<dbReference type="InterPro" id="IPR029063">
    <property type="entry name" value="SAM-dependent_MTases_sf"/>
</dbReference>
<dbReference type="GO" id="GO:0046983">
    <property type="term" value="F:protein dimerization activity"/>
    <property type="evidence" value="ECO:0007669"/>
    <property type="project" value="InterPro"/>
</dbReference>
<dbReference type="Gene3D" id="1.10.10.10">
    <property type="entry name" value="Winged helix-like DNA-binding domain superfamily/Winged helix DNA-binding domain"/>
    <property type="match status" value="1"/>
</dbReference>
<protein>
    <recommendedName>
        <fullName evidence="2">O-methyltransferase dimerisation domain-containing protein</fullName>
    </recommendedName>
</protein>
<reference evidence="3 4" key="1">
    <citation type="submission" date="2016-12" db="EMBL/GenBank/DDBJ databases">
        <title>The genomes of Aspergillus section Nigri reveals drivers in fungal speciation.</title>
        <authorList>
            <consortium name="DOE Joint Genome Institute"/>
            <person name="Vesth T.C."/>
            <person name="Nybo J."/>
            <person name="Theobald S."/>
            <person name="Brandl J."/>
            <person name="Frisvad J.C."/>
            <person name="Nielsen K.F."/>
            <person name="Lyhne E.K."/>
            <person name="Kogle M.E."/>
            <person name="Kuo A."/>
            <person name="Riley R."/>
            <person name="Clum A."/>
            <person name="Nolan M."/>
            <person name="Lipzen A."/>
            <person name="Salamov A."/>
            <person name="Henrissat B."/>
            <person name="Wiebenga A."/>
            <person name="De Vries R.P."/>
            <person name="Grigoriev I.V."/>
            <person name="Mortensen U.H."/>
            <person name="Andersen M.R."/>
            <person name="Baker S.E."/>
        </authorList>
    </citation>
    <scope>NUCLEOTIDE SEQUENCE [LARGE SCALE GENOMIC DNA]</scope>
    <source>
        <strain evidence="3 4">CBS 117.55</strain>
    </source>
</reference>
<dbReference type="PANTHER" id="PTHR43712">
    <property type="entry name" value="PUTATIVE (AFU_ORTHOLOGUE AFUA_4G14580)-RELATED"/>
    <property type="match status" value="1"/>
</dbReference>
<dbReference type="STRING" id="1448321.A0A317WIB3"/>
<organism evidence="3 4">
    <name type="scientific">Aspergillus heteromorphus CBS 117.55</name>
    <dbReference type="NCBI Taxonomy" id="1448321"/>
    <lineage>
        <taxon>Eukaryota</taxon>
        <taxon>Fungi</taxon>
        <taxon>Dikarya</taxon>
        <taxon>Ascomycota</taxon>
        <taxon>Pezizomycotina</taxon>
        <taxon>Eurotiomycetes</taxon>
        <taxon>Eurotiomycetidae</taxon>
        <taxon>Eurotiales</taxon>
        <taxon>Aspergillaceae</taxon>
        <taxon>Aspergillus</taxon>
        <taxon>Aspergillus subgen. Circumdati</taxon>
    </lineage>
</organism>
<dbReference type="InterPro" id="IPR036388">
    <property type="entry name" value="WH-like_DNA-bd_sf"/>
</dbReference>
<evidence type="ECO:0000313" key="4">
    <source>
        <dbReference type="Proteomes" id="UP000247233"/>
    </source>
</evidence>
<evidence type="ECO:0000256" key="1">
    <source>
        <dbReference type="SAM" id="MobiDB-lite"/>
    </source>
</evidence>
<dbReference type="InterPro" id="IPR016461">
    <property type="entry name" value="COMT-like"/>
</dbReference>
<dbReference type="AlphaFoldDB" id="A0A317WIB3"/>
<keyword evidence="4" id="KW-1185">Reference proteome</keyword>
<dbReference type="GO" id="GO:0008168">
    <property type="term" value="F:methyltransferase activity"/>
    <property type="evidence" value="ECO:0007669"/>
    <property type="project" value="InterPro"/>
</dbReference>
<name>A0A317WIB3_9EURO</name>
<dbReference type="PANTHER" id="PTHR43712:SF1">
    <property type="entry name" value="HYPOTHETICAL O-METHYLTRANSFERASE (EUROFUNG)-RELATED"/>
    <property type="match status" value="1"/>
</dbReference>
<proteinExistence type="predicted"/>
<dbReference type="PROSITE" id="PS51683">
    <property type="entry name" value="SAM_OMT_II"/>
    <property type="match status" value="1"/>
</dbReference>
<sequence length="320" mass="34542">MESPTEMLALAQQLETAAMAPSQLPPASDELHARLLAAARNLITVLETPETELMHLAKAPVAHGVLRAALRIRLFERFDEGAPTATDLAQRCGTDVALLTRIMRTLASIGIFTEPTPGIYAHTPRSTTLRHAQHRAVIQGMAETATLMTALPDFLDTHHWQNPVDSGPTLFGFAHHTDQTMFEWLEGQPEQRAIFAAFQSGTTALAICQLQPFLRDLLLTSPPPAPAVSVSGSSVSPLVPDQDQDRVTLVDVGGGRGAVLREVSRELLPTRPPGRIVLQDLPNVVEGLGVSDGVEAMPYNFLDPQPVKGNNPPVSRLNPP</sequence>
<accession>A0A317WIB3</accession>
<dbReference type="SUPFAM" id="SSF53335">
    <property type="entry name" value="S-adenosyl-L-methionine-dependent methyltransferases"/>
    <property type="match status" value="1"/>
</dbReference>
<dbReference type="Proteomes" id="UP000247233">
    <property type="component" value="Unassembled WGS sequence"/>
</dbReference>
<comment type="caution">
    <text evidence="3">The sequence shown here is derived from an EMBL/GenBank/DDBJ whole genome shotgun (WGS) entry which is preliminary data.</text>
</comment>
<evidence type="ECO:0000313" key="3">
    <source>
        <dbReference type="EMBL" id="PWY84798.1"/>
    </source>
</evidence>
<gene>
    <name evidence="3" type="ORF">BO70DRAFT_361197</name>
</gene>
<dbReference type="InterPro" id="IPR036390">
    <property type="entry name" value="WH_DNA-bd_sf"/>
</dbReference>
<dbReference type="Pfam" id="PF08100">
    <property type="entry name" value="Dimerisation"/>
    <property type="match status" value="1"/>
</dbReference>
<dbReference type="GeneID" id="37065224"/>
<dbReference type="VEuPathDB" id="FungiDB:BO70DRAFT_361197"/>
<dbReference type="RefSeq" id="XP_025400140.1">
    <property type="nucleotide sequence ID" value="XM_025542987.1"/>
</dbReference>
<evidence type="ECO:0000259" key="2">
    <source>
        <dbReference type="Pfam" id="PF08100"/>
    </source>
</evidence>
<dbReference type="SUPFAM" id="SSF46785">
    <property type="entry name" value="Winged helix' DNA-binding domain"/>
    <property type="match status" value="1"/>
</dbReference>
<dbReference type="EMBL" id="MSFL01000009">
    <property type="protein sequence ID" value="PWY84798.1"/>
    <property type="molecule type" value="Genomic_DNA"/>
</dbReference>
<dbReference type="OrthoDB" id="1535081at2759"/>
<dbReference type="Gene3D" id="3.40.50.150">
    <property type="entry name" value="Vaccinia Virus protein VP39"/>
    <property type="match status" value="1"/>
</dbReference>
<feature type="region of interest" description="Disordered" evidence="1">
    <location>
        <begin position="301"/>
        <end position="320"/>
    </location>
</feature>